<evidence type="ECO:0000259" key="2">
    <source>
        <dbReference type="PROSITE" id="PS50181"/>
    </source>
</evidence>
<organism evidence="3 4">
    <name type="scientific">Arthrobotrys conoides</name>
    <dbReference type="NCBI Taxonomy" id="74498"/>
    <lineage>
        <taxon>Eukaryota</taxon>
        <taxon>Fungi</taxon>
        <taxon>Dikarya</taxon>
        <taxon>Ascomycota</taxon>
        <taxon>Pezizomycotina</taxon>
        <taxon>Orbiliomycetes</taxon>
        <taxon>Orbiliales</taxon>
        <taxon>Orbiliaceae</taxon>
        <taxon>Arthrobotrys</taxon>
    </lineage>
</organism>
<evidence type="ECO:0000256" key="1">
    <source>
        <dbReference type="SAM" id="MobiDB-lite"/>
    </source>
</evidence>
<accession>A0AAN8RYS5</accession>
<comment type="caution">
    <text evidence="3">The sequence shown here is derived from an EMBL/GenBank/DDBJ whole genome shotgun (WGS) entry which is preliminary data.</text>
</comment>
<keyword evidence="4" id="KW-1185">Reference proteome</keyword>
<gene>
    <name evidence="3" type="ORF">TWF506_006464</name>
</gene>
<dbReference type="SMART" id="SM00256">
    <property type="entry name" value="FBOX"/>
    <property type="match status" value="1"/>
</dbReference>
<reference evidence="3 4" key="1">
    <citation type="submission" date="2019-10" db="EMBL/GenBank/DDBJ databases">
        <authorList>
            <person name="Palmer J.M."/>
        </authorList>
    </citation>
    <scope>NUCLEOTIDE SEQUENCE [LARGE SCALE GENOMIC DNA]</scope>
    <source>
        <strain evidence="3 4">TWF506</strain>
    </source>
</reference>
<dbReference type="PROSITE" id="PS50181">
    <property type="entry name" value="FBOX"/>
    <property type="match status" value="1"/>
</dbReference>
<dbReference type="EMBL" id="JAVHJM010000003">
    <property type="protein sequence ID" value="KAK6516559.1"/>
    <property type="molecule type" value="Genomic_DNA"/>
</dbReference>
<evidence type="ECO:0000313" key="3">
    <source>
        <dbReference type="EMBL" id="KAK6516559.1"/>
    </source>
</evidence>
<protein>
    <recommendedName>
        <fullName evidence="2">F-box domain-containing protein</fullName>
    </recommendedName>
</protein>
<sequence>MSQDSKRPLRAILSKVATKIRDLGKKGEKYGSSKHSGPSRSVDSLLEEEKRNAFGSARRLRRAAMAREFSGASGLRRSWLFDRRTVADLADCACTQKESSKPSIGALFFTLPVELQLEIVTKLIYSDIISLRKTTRAFNSLIVTHEHEIARRQIRIFVEPRYVALYPPTLPNKPTFEYLSKLATKSIAASELAKALATQLYNDFHDKYFDFHPQSDKALVIRYITERLRFSLMVIQHFLEQFAERKLWRDRVNGYASRADDIQLQEAILEKYYTIDQLVEASDFYRLTLYLLWQNVAMPGDHEKIKRIWAIVTDTLPAVQDLTKFMIVGGIPELRNVYRKPKPSLRRKAMSRFSAMYKHEQARSSKMGTTRLPRIYHPSENIKRYSTLVISPNIFHLWIHPAQNVMFRKEVISGLNQFRCIDEIVEHLLDGWEDWAYPTDLVAPYDSDDEEEDGNTQARHSCGVSTAVAAS</sequence>
<dbReference type="AlphaFoldDB" id="A0AAN8RYS5"/>
<name>A0AAN8RYS5_9PEZI</name>
<dbReference type="InterPro" id="IPR001810">
    <property type="entry name" value="F-box_dom"/>
</dbReference>
<feature type="compositionally biased region" description="Polar residues" evidence="1">
    <location>
        <begin position="33"/>
        <end position="42"/>
    </location>
</feature>
<feature type="domain" description="F-box" evidence="2">
    <location>
        <begin position="105"/>
        <end position="153"/>
    </location>
</feature>
<feature type="region of interest" description="Disordered" evidence="1">
    <location>
        <begin position="24"/>
        <end position="45"/>
    </location>
</feature>
<dbReference type="Proteomes" id="UP001307849">
    <property type="component" value="Unassembled WGS sequence"/>
</dbReference>
<feature type="region of interest" description="Disordered" evidence="1">
    <location>
        <begin position="446"/>
        <end position="471"/>
    </location>
</feature>
<proteinExistence type="predicted"/>
<evidence type="ECO:0000313" key="4">
    <source>
        <dbReference type="Proteomes" id="UP001307849"/>
    </source>
</evidence>